<dbReference type="AlphaFoldDB" id="A0A8S3SB67"/>
<feature type="domain" description="SH2" evidence="3">
    <location>
        <begin position="18"/>
        <end position="111"/>
    </location>
</feature>
<gene>
    <name evidence="5" type="ORF">MEDL_32499</name>
</gene>
<accession>A0A8S3SB67</accession>
<dbReference type="PROSITE" id="PS50001">
    <property type="entry name" value="SH2"/>
    <property type="match status" value="1"/>
</dbReference>
<evidence type="ECO:0000256" key="1">
    <source>
        <dbReference type="ARBA" id="ARBA00022999"/>
    </source>
</evidence>
<dbReference type="SMART" id="SM00233">
    <property type="entry name" value="PH"/>
    <property type="match status" value="1"/>
</dbReference>
<keyword evidence="6" id="KW-1185">Reference proteome</keyword>
<evidence type="ECO:0000259" key="4">
    <source>
        <dbReference type="PROSITE" id="PS50003"/>
    </source>
</evidence>
<dbReference type="Pfam" id="PF00017">
    <property type="entry name" value="SH2"/>
    <property type="match status" value="1"/>
</dbReference>
<keyword evidence="1 2" id="KW-0727">SH2 domain</keyword>
<dbReference type="Proteomes" id="UP000683360">
    <property type="component" value="Unassembled WGS sequence"/>
</dbReference>
<evidence type="ECO:0000259" key="3">
    <source>
        <dbReference type="PROSITE" id="PS50001"/>
    </source>
</evidence>
<dbReference type="EMBL" id="CAJPWZ010001615">
    <property type="protein sequence ID" value="CAG2218911.1"/>
    <property type="molecule type" value="Genomic_DNA"/>
</dbReference>
<dbReference type="InterPro" id="IPR051707">
    <property type="entry name" value="PI-Interact_SigTrans_Reg"/>
</dbReference>
<dbReference type="Pfam" id="PF00169">
    <property type="entry name" value="PH"/>
    <property type="match status" value="1"/>
</dbReference>
<evidence type="ECO:0000313" key="6">
    <source>
        <dbReference type="Proteomes" id="UP000683360"/>
    </source>
</evidence>
<evidence type="ECO:0000313" key="5">
    <source>
        <dbReference type="EMBL" id="CAG2218911.1"/>
    </source>
</evidence>
<dbReference type="SUPFAM" id="SSF55550">
    <property type="entry name" value="SH2 domain"/>
    <property type="match status" value="1"/>
</dbReference>
<dbReference type="FunFam" id="2.30.29.30:FF:000286">
    <property type="entry name" value="PH-protein kinase domain containing protein"/>
    <property type="match status" value="1"/>
</dbReference>
<dbReference type="SMART" id="SM00252">
    <property type="entry name" value="SH2"/>
    <property type="match status" value="1"/>
</dbReference>
<evidence type="ECO:0000256" key="2">
    <source>
        <dbReference type="PROSITE-ProRule" id="PRU00191"/>
    </source>
</evidence>
<protein>
    <submittedName>
        <fullName evidence="5">DAPP1</fullName>
    </submittedName>
</protein>
<sequence>MCKMANRSMTNKIKDLPWYHPNVDRHTAESLLLQNGVDGTYMLRDSSKLGDYALSVRCDQAVKHFPLTWTGTVFKFGHGEFSSVDELLHHFTNKPLIGSESGQMTLLNYPYPRNIEEPNVYDTIRVHAEFSTASENLKGPEFSINSKEGYLTKLGGLFKTWRIRWFVLQKNELRYFKDKFDKHPIRALDLHECNECERDSSIKGKFNVFRLVFAWRTFYMYSSTDQESNDWVQLINWKLIFCFSATNDINSIENLS</sequence>
<dbReference type="SUPFAM" id="SSF50729">
    <property type="entry name" value="PH domain-like"/>
    <property type="match status" value="1"/>
</dbReference>
<comment type="caution">
    <text evidence="5">The sequence shown here is derived from an EMBL/GenBank/DDBJ whole genome shotgun (WGS) entry which is preliminary data.</text>
</comment>
<name>A0A8S3SB67_MYTED</name>
<dbReference type="PANTHER" id="PTHR14336">
    <property type="entry name" value="TANDEM PH DOMAIN CONTAINING PROTEIN"/>
    <property type="match status" value="1"/>
</dbReference>
<dbReference type="InterPro" id="IPR001849">
    <property type="entry name" value="PH_domain"/>
</dbReference>
<dbReference type="PANTHER" id="PTHR14336:SF15">
    <property type="entry name" value="DUAL ADAPTER FOR PHOSPHOTYROSINE AND 3-PHOSPHOTYROSINE AND 3-PHOSPHOINOSITIDE"/>
    <property type="match status" value="1"/>
</dbReference>
<dbReference type="CDD" id="cd10573">
    <property type="entry name" value="PH_DAPP1"/>
    <property type="match status" value="1"/>
</dbReference>
<organism evidence="5 6">
    <name type="scientific">Mytilus edulis</name>
    <name type="common">Blue mussel</name>
    <dbReference type="NCBI Taxonomy" id="6550"/>
    <lineage>
        <taxon>Eukaryota</taxon>
        <taxon>Metazoa</taxon>
        <taxon>Spiralia</taxon>
        <taxon>Lophotrochozoa</taxon>
        <taxon>Mollusca</taxon>
        <taxon>Bivalvia</taxon>
        <taxon>Autobranchia</taxon>
        <taxon>Pteriomorphia</taxon>
        <taxon>Mytilida</taxon>
        <taxon>Mytiloidea</taxon>
        <taxon>Mytilidae</taxon>
        <taxon>Mytilinae</taxon>
        <taxon>Mytilus</taxon>
    </lineage>
</organism>
<dbReference type="Gene3D" id="2.30.29.30">
    <property type="entry name" value="Pleckstrin-homology domain (PH domain)/Phosphotyrosine-binding domain (PTB)"/>
    <property type="match status" value="1"/>
</dbReference>
<dbReference type="OrthoDB" id="185175at2759"/>
<proteinExistence type="predicted"/>
<dbReference type="Gene3D" id="3.30.505.10">
    <property type="entry name" value="SH2 domain"/>
    <property type="match status" value="1"/>
</dbReference>
<dbReference type="PROSITE" id="PS50003">
    <property type="entry name" value="PH_DOMAIN"/>
    <property type="match status" value="1"/>
</dbReference>
<dbReference type="InterPro" id="IPR011993">
    <property type="entry name" value="PH-like_dom_sf"/>
</dbReference>
<reference evidence="5" key="1">
    <citation type="submission" date="2021-03" db="EMBL/GenBank/DDBJ databases">
        <authorList>
            <person name="Bekaert M."/>
        </authorList>
    </citation>
    <scope>NUCLEOTIDE SEQUENCE</scope>
</reference>
<feature type="domain" description="PH" evidence="4">
    <location>
        <begin position="144"/>
        <end position="240"/>
    </location>
</feature>
<dbReference type="InterPro" id="IPR000980">
    <property type="entry name" value="SH2"/>
</dbReference>
<dbReference type="InterPro" id="IPR036860">
    <property type="entry name" value="SH2_dom_sf"/>
</dbReference>
<dbReference type="PRINTS" id="PR00401">
    <property type="entry name" value="SH2DOMAIN"/>
</dbReference>